<dbReference type="InterPro" id="IPR008560">
    <property type="entry name" value="DUF842_euk"/>
</dbReference>
<protein>
    <submittedName>
        <fullName evidence="2">Uncharacterized protein</fullName>
    </submittedName>
</protein>
<comment type="similarity">
    <text evidence="1">Belongs to the FAM136 family.</text>
</comment>
<dbReference type="EMBL" id="JAQMWT010000667">
    <property type="protein sequence ID" value="KAJ8598678.1"/>
    <property type="molecule type" value="Genomic_DNA"/>
</dbReference>
<proteinExistence type="inferred from homology"/>
<evidence type="ECO:0000313" key="2">
    <source>
        <dbReference type="EMBL" id="KAJ8598678.1"/>
    </source>
</evidence>
<evidence type="ECO:0000256" key="1">
    <source>
        <dbReference type="ARBA" id="ARBA00009952"/>
    </source>
</evidence>
<dbReference type="Proteomes" id="UP001230188">
    <property type="component" value="Unassembled WGS sequence"/>
</dbReference>
<keyword evidence="3" id="KW-1185">Reference proteome</keyword>
<dbReference type="GO" id="GO:0005737">
    <property type="term" value="C:cytoplasm"/>
    <property type="evidence" value="ECO:0007669"/>
    <property type="project" value="TreeGrafter"/>
</dbReference>
<comment type="caution">
    <text evidence="2">The sequence shown here is derived from an EMBL/GenBank/DDBJ whole genome shotgun (WGS) entry which is preliminary data.</text>
</comment>
<name>A0AAD7XGQ8_9STRA</name>
<accession>A0AAD7XGQ8</accession>
<dbReference type="PANTHER" id="PTHR21096">
    <property type="entry name" value="PROTEIN FAM136A"/>
    <property type="match status" value="1"/>
</dbReference>
<gene>
    <name evidence="2" type="ORF">CTAYLR_003097</name>
</gene>
<sequence length="132" mass="14767">MSSYDQLQPKLEHAVNEVVEEIDKKHLRPLRKKAFLAMAKCCDGGGSREAFHQCVQRAGIPEEKANQVVQYELNEFQDRLRRAAMSCQDAVKDSGVTDPDQASAAMDKCLAGVVQKHISMVPTLKKRILQTI</sequence>
<dbReference type="PANTHER" id="PTHR21096:SF0">
    <property type="entry name" value="PROTEIN FAM136A"/>
    <property type="match status" value="1"/>
</dbReference>
<evidence type="ECO:0000313" key="3">
    <source>
        <dbReference type="Proteomes" id="UP001230188"/>
    </source>
</evidence>
<reference evidence="2" key="1">
    <citation type="submission" date="2023-01" db="EMBL/GenBank/DDBJ databases">
        <title>Metagenome sequencing of chrysophaentin producing Chrysophaeum taylorii.</title>
        <authorList>
            <person name="Davison J."/>
            <person name="Bewley C."/>
        </authorList>
    </citation>
    <scope>NUCLEOTIDE SEQUENCE</scope>
    <source>
        <strain evidence="2">NIES-1699</strain>
    </source>
</reference>
<organism evidence="2 3">
    <name type="scientific">Chrysophaeum taylorii</name>
    <dbReference type="NCBI Taxonomy" id="2483200"/>
    <lineage>
        <taxon>Eukaryota</taxon>
        <taxon>Sar</taxon>
        <taxon>Stramenopiles</taxon>
        <taxon>Ochrophyta</taxon>
        <taxon>Pelagophyceae</taxon>
        <taxon>Pelagomonadales</taxon>
        <taxon>Pelagomonadaceae</taxon>
        <taxon>Chrysophaeum</taxon>
    </lineage>
</organism>
<dbReference type="Pfam" id="PF05811">
    <property type="entry name" value="DUF842"/>
    <property type="match status" value="1"/>
</dbReference>
<dbReference type="AlphaFoldDB" id="A0AAD7XGQ8"/>